<evidence type="ECO:0000313" key="2">
    <source>
        <dbReference type="EMBL" id="KAK9932535.1"/>
    </source>
</evidence>
<feature type="transmembrane region" description="Helical" evidence="1">
    <location>
        <begin position="28"/>
        <end position="49"/>
    </location>
</feature>
<keyword evidence="1" id="KW-0812">Transmembrane</keyword>
<gene>
    <name evidence="2" type="ORF">M0R45_019770</name>
</gene>
<keyword evidence="1" id="KW-1133">Transmembrane helix</keyword>
<feature type="transmembrane region" description="Helical" evidence="1">
    <location>
        <begin position="55"/>
        <end position="86"/>
    </location>
</feature>
<keyword evidence="1" id="KW-0472">Membrane</keyword>
<evidence type="ECO:0000256" key="1">
    <source>
        <dbReference type="SAM" id="Phobius"/>
    </source>
</evidence>
<protein>
    <submittedName>
        <fullName evidence="2">Uncharacterized protein</fullName>
    </submittedName>
</protein>
<dbReference type="AlphaFoldDB" id="A0AAW1X9X8"/>
<sequence length="98" mass="9843">MSGSSDCTVPKKFITISLLEPRWEDSGAGVDVISAGAVAIGVIVTRAVAVGVNVIWAGAVAMGVIVIGAVTVGVIVTGTGALGVVVREQREERRTPGA</sequence>
<name>A0AAW1X9X8_RUBAR</name>
<dbReference type="Proteomes" id="UP001457282">
    <property type="component" value="Unassembled WGS sequence"/>
</dbReference>
<organism evidence="2 3">
    <name type="scientific">Rubus argutus</name>
    <name type="common">Southern blackberry</name>
    <dbReference type="NCBI Taxonomy" id="59490"/>
    <lineage>
        <taxon>Eukaryota</taxon>
        <taxon>Viridiplantae</taxon>
        <taxon>Streptophyta</taxon>
        <taxon>Embryophyta</taxon>
        <taxon>Tracheophyta</taxon>
        <taxon>Spermatophyta</taxon>
        <taxon>Magnoliopsida</taxon>
        <taxon>eudicotyledons</taxon>
        <taxon>Gunneridae</taxon>
        <taxon>Pentapetalae</taxon>
        <taxon>rosids</taxon>
        <taxon>fabids</taxon>
        <taxon>Rosales</taxon>
        <taxon>Rosaceae</taxon>
        <taxon>Rosoideae</taxon>
        <taxon>Rosoideae incertae sedis</taxon>
        <taxon>Rubus</taxon>
    </lineage>
</organism>
<reference evidence="2 3" key="1">
    <citation type="journal article" date="2023" name="G3 (Bethesda)">
        <title>A chromosome-length genome assembly and annotation of blackberry (Rubus argutus, cv. 'Hillquist').</title>
        <authorList>
            <person name="Bruna T."/>
            <person name="Aryal R."/>
            <person name="Dudchenko O."/>
            <person name="Sargent D.J."/>
            <person name="Mead D."/>
            <person name="Buti M."/>
            <person name="Cavallini A."/>
            <person name="Hytonen T."/>
            <person name="Andres J."/>
            <person name="Pham M."/>
            <person name="Weisz D."/>
            <person name="Mascagni F."/>
            <person name="Usai G."/>
            <person name="Natali L."/>
            <person name="Bassil N."/>
            <person name="Fernandez G.E."/>
            <person name="Lomsadze A."/>
            <person name="Armour M."/>
            <person name="Olukolu B."/>
            <person name="Poorten T."/>
            <person name="Britton C."/>
            <person name="Davik J."/>
            <person name="Ashrafi H."/>
            <person name="Aiden E.L."/>
            <person name="Borodovsky M."/>
            <person name="Worthington M."/>
        </authorList>
    </citation>
    <scope>NUCLEOTIDE SEQUENCE [LARGE SCALE GENOMIC DNA]</scope>
    <source>
        <strain evidence="2">PI 553951</strain>
    </source>
</reference>
<keyword evidence="3" id="KW-1185">Reference proteome</keyword>
<dbReference type="EMBL" id="JBEDUW010000004">
    <property type="protein sequence ID" value="KAK9932535.1"/>
    <property type="molecule type" value="Genomic_DNA"/>
</dbReference>
<proteinExistence type="predicted"/>
<comment type="caution">
    <text evidence="2">The sequence shown here is derived from an EMBL/GenBank/DDBJ whole genome shotgun (WGS) entry which is preliminary data.</text>
</comment>
<accession>A0AAW1X9X8</accession>
<evidence type="ECO:0000313" key="3">
    <source>
        <dbReference type="Proteomes" id="UP001457282"/>
    </source>
</evidence>